<feature type="compositionally biased region" description="Basic and acidic residues" evidence="1">
    <location>
        <begin position="107"/>
        <end position="116"/>
    </location>
</feature>
<gene>
    <name evidence="2" type="ORF">SDC9_140751</name>
</gene>
<comment type="caution">
    <text evidence="2">The sequence shown here is derived from an EMBL/GenBank/DDBJ whole genome shotgun (WGS) entry which is preliminary data.</text>
</comment>
<sequence length="116" mass="12990">MQLQRSHDFAGILTGEALIDPARRGCQRRRCRVVTSTAFDQQPRPVGRQSVDRLPAHRQVLPDAPRGTRQLVADPDVGPQPDRGLRHRPPGARLPDAGRVVQSDAQPRTHRDTRQI</sequence>
<organism evidence="2">
    <name type="scientific">bioreactor metagenome</name>
    <dbReference type="NCBI Taxonomy" id="1076179"/>
    <lineage>
        <taxon>unclassified sequences</taxon>
        <taxon>metagenomes</taxon>
        <taxon>ecological metagenomes</taxon>
    </lineage>
</organism>
<proteinExistence type="predicted"/>
<evidence type="ECO:0000313" key="2">
    <source>
        <dbReference type="EMBL" id="MPM93611.1"/>
    </source>
</evidence>
<dbReference type="AlphaFoldDB" id="A0A645DWB3"/>
<name>A0A645DWB3_9ZZZZ</name>
<accession>A0A645DWB3</accession>
<dbReference type="EMBL" id="VSSQ01040384">
    <property type="protein sequence ID" value="MPM93611.1"/>
    <property type="molecule type" value="Genomic_DNA"/>
</dbReference>
<feature type="region of interest" description="Disordered" evidence="1">
    <location>
        <begin position="38"/>
        <end position="116"/>
    </location>
</feature>
<evidence type="ECO:0000256" key="1">
    <source>
        <dbReference type="SAM" id="MobiDB-lite"/>
    </source>
</evidence>
<protein>
    <submittedName>
        <fullName evidence="2">Uncharacterized protein</fullName>
    </submittedName>
</protein>
<reference evidence="2" key="1">
    <citation type="submission" date="2019-08" db="EMBL/GenBank/DDBJ databases">
        <authorList>
            <person name="Kucharzyk K."/>
            <person name="Murdoch R.W."/>
            <person name="Higgins S."/>
            <person name="Loffler F."/>
        </authorList>
    </citation>
    <scope>NUCLEOTIDE SEQUENCE</scope>
</reference>